<accession>A0A834EAG0</accession>
<gene>
    <name evidence="1" type="ORF">HJG60_010916</name>
</gene>
<name>A0A834EAG0_9CHIR</name>
<protein>
    <submittedName>
        <fullName evidence="1">Uncharacterized protein</fullName>
    </submittedName>
</protein>
<dbReference type="Proteomes" id="UP000664940">
    <property type="component" value="Unassembled WGS sequence"/>
</dbReference>
<evidence type="ECO:0000313" key="2">
    <source>
        <dbReference type="Proteomes" id="UP000664940"/>
    </source>
</evidence>
<organism evidence="1 2">
    <name type="scientific">Phyllostomus discolor</name>
    <name type="common">pale spear-nosed bat</name>
    <dbReference type="NCBI Taxonomy" id="89673"/>
    <lineage>
        <taxon>Eukaryota</taxon>
        <taxon>Metazoa</taxon>
        <taxon>Chordata</taxon>
        <taxon>Craniata</taxon>
        <taxon>Vertebrata</taxon>
        <taxon>Euteleostomi</taxon>
        <taxon>Mammalia</taxon>
        <taxon>Eutheria</taxon>
        <taxon>Laurasiatheria</taxon>
        <taxon>Chiroptera</taxon>
        <taxon>Yangochiroptera</taxon>
        <taxon>Phyllostomidae</taxon>
        <taxon>Phyllostominae</taxon>
        <taxon>Phyllostomus</taxon>
    </lineage>
</organism>
<evidence type="ECO:0000313" key="1">
    <source>
        <dbReference type="EMBL" id="KAF6109686.1"/>
    </source>
</evidence>
<sequence>MACAHTHTPFFPERENYQAKNCQLQKKPGLVTHAQRARIYRSLLPFLPVFRIESDFSQRQAAIPQRHLTVPEFTKLSPSSFIEVLIKHQLCTKHVLLTSLFSRLFPHPCPMSSQATQPVPTLLGSDFYPEGPMFCTNSYAISSSVYCIISDKLVNARRAKSSGRKKRIGLLTWRGKKDVLAEVKGRQGRRKK</sequence>
<reference evidence="1 2" key="1">
    <citation type="journal article" date="2020" name="Nature">
        <title>Six reference-quality genomes reveal evolution of bat adaptations.</title>
        <authorList>
            <person name="Jebb D."/>
            <person name="Huang Z."/>
            <person name="Pippel M."/>
            <person name="Hughes G.M."/>
            <person name="Lavrichenko K."/>
            <person name="Devanna P."/>
            <person name="Winkler S."/>
            <person name="Jermiin L.S."/>
            <person name="Skirmuntt E.C."/>
            <person name="Katzourakis A."/>
            <person name="Burkitt-Gray L."/>
            <person name="Ray D.A."/>
            <person name="Sullivan K.A.M."/>
            <person name="Roscito J.G."/>
            <person name="Kirilenko B.M."/>
            <person name="Davalos L.M."/>
            <person name="Corthals A.P."/>
            <person name="Power M.L."/>
            <person name="Jones G."/>
            <person name="Ransome R.D."/>
            <person name="Dechmann D.K.N."/>
            <person name="Locatelli A.G."/>
            <person name="Puechmaille S.J."/>
            <person name="Fedrigo O."/>
            <person name="Jarvis E.D."/>
            <person name="Hiller M."/>
            <person name="Vernes S.C."/>
            <person name="Myers E.W."/>
            <person name="Teeling E.C."/>
        </authorList>
    </citation>
    <scope>NUCLEOTIDE SEQUENCE [LARGE SCALE GENOMIC DNA]</scope>
    <source>
        <strain evidence="1">Bat1K_MPI-CBG_1</strain>
    </source>
</reference>
<dbReference type="AlphaFoldDB" id="A0A834EAG0"/>
<dbReference type="EMBL" id="JABVXQ010000005">
    <property type="protein sequence ID" value="KAF6109686.1"/>
    <property type="molecule type" value="Genomic_DNA"/>
</dbReference>
<proteinExistence type="predicted"/>
<comment type="caution">
    <text evidence="1">The sequence shown here is derived from an EMBL/GenBank/DDBJ whole genome shotgun (WGS) entry which is preliminary data.</text>
</comment>